<keyword evidence="3" id="KW-1185">Reference proteome</keyword>
<dbReference type="PROSITE" id="PS51257">
    <property type="entry name" value="PROKAR_LIPOPROTEIN"/>
    <property type="match status" value="1"/>
</dbReference>
<comment type="caution">
    <text evidence="2">The sequence shown here is derived from an EMBL/GenBank/DDBJ whole genome shotgun (WGS) entry which is preliminary data.</text>
</comment>
<name>I0YII8_COCSC</name>
<dbReference type="OrthoDB" id="10631592at2759"/>
<evidence type="ECO:0000256" key="1">
    <source>
        <dbReference type="SAM" id="MobiDB-lite"/>
    </source>
</evidence>
<gene>
    <name evidence="2" type="ORF">COCSUDRAFT_49329</name>
</gene>
<sequence length="397" mass="38684">MMKPQDLGVVRWKIHHSTVLLLAIIGMACLRSATGARILQQSPALVDDGSSQDVVLPSDSTTKAAAPEAAAASGNSPAPVRARWASSVTQANDEGTGEPAAAPRAGLSWANQVRALPPAYQEIGAQIVSQTLGPSADIPAAANTESVMAVPEPVEDPAAAPAGAPAATDPTAAAAAPVTDPAAASTVPEATFAPTPVPTPQPTFAPTRTPAAEAGPVATALPALVPVEAPALVPAPEEGSGADTLIVGTALAPITSPAPRTASSSLQCSDSGSNNSLALSICKFITGILPAATRQQMCSRYLPKCPPAEDPPISATGLTATGDAVPPAVAAPAPAPAADTPAAATAGGTPSIFGLPIPPLGDLLGGLAQGFTGIASPTAADVSSAAPPAAPVTAVAG</sequence>
<dbReference type="KEGG" id="csl:COCSUDRAFT_49329"/>
<dbReference type="GeneID" id="17036261"/>
<dbReference type="AlphaFoldDB" id="I0YII8"/>
<evidence type="ECO:0000313" key="3">
    <source>
        <dbReference type="Proteomes" id="UP000007264"/>
    </source>
</evidence>
<reference evidence="2 3" key="1">
    <citation type="journal article" date="2012" name="Genome Biol.">
        <title>The genome of the polar eukaryotic microalga coccomyxa subellipsoidea reveals traits of cold adaptation.</title>
        <authorList>
            <person name="Blanc G."/>
            <person name="Agarkova I."/>
            <person name="Grimwood J."/>
            <person name="Kuo A."/>
            <person name="Brueggeman A."/>
            <person name="Dunigan D."/>
            <person name="Gurnon J."/>
            <person name="Ladunga I."/>
            <person name="Lindquist E."/>
            <person name="Lucas S."/>
            <person name="Pangilinan J."/>
            <person name="Proschold T."/>
            <person name="Salamov A."/>
            <person name="Schmutz J."/>
            <person name="Weeks D."/>
            <person name="Yamada T."/>
            <person name="Claverie J.M."/>
            <person name="Grigoriev I."/>
            <person name="Van Etten J."/>
            <person name="Lomsadze A."/>
            <person name="Borodovsky M."/>
        </authorList>
    </citation>
    <scope>NUCLEOTIDE SEQUENCE [LARGE SCALE GENOMIC DNA]</scope>
    <source>
        <strain evidence="2 3">C-169</strain>
    </source>
</reference>
<accession>I0YII8</accession>
<dbReference type="EMBL" id="AGSI01000025">
    <property type="protein sequence ID" value="EIE18207.1"/>
    <property type="molecule type" value="Genomic_DNA"/>
</dbReference>
<feature type="region of interest" description="Disordered" evidence="1">
    <location>
        <begin position="155"/>
        <end position="184"/>
    </location>
</feature>
<dbReference type="Proteomes" id="UP000007264">
    <property type="component" value="Unassembled WGS sequence"/>
</dbReference>
<feature type="compositionally biased region" description="Low complexity" evidence="1">
    <location>
        <begin position="64"/>
        <end position="79"/>
    </location>
</feature>
<organism evidence="2 3">
    <name type="scientific">Coccomyxa subellipsoidea (strain C-169)</name>
    <name type="common">Green microalga</name>
    <dbReference type="NCBI Taxonomy" id="574566"/>
    <lineage>
        <taxon>Eukaryota</taxon>
        <taxon>Viridiplantae</taxon>
        <taxon>Chlorophyta</taxon>
        <taxon>core chlorophytes</taxon>
        <taxon>Trebouxiophyceae</taxon>
        <taxon>Trebouxiophyceae incertae sedis</taxon>
        <taxon>Coccomyxaceae</taxon>
        <taxon>Coccomyxa</taxon>
        <taxon>Coccomyxa subellipsoidea</taxon>
    </lineage>
</organism>
<evidence type="ECO:0000313" key="2">
    <source>
        <dbReference type="EMBL" id="EIE18207.1"/>
    </source>
</evidence>
<protein>
    <submittedName>
        <fullName evidence="2">Uncharacterized protein</fullName>
    </submittedName>
</protein>
<feature type="region of interest" description="Disordered" evidence="1">
    <location>
        <begin position="48"/>
        <end position="104"/>
    </location>
</feature>
<dbReference type="RefSeq" id="XP_005642751.1">
    <property type="nucleotide sequence ID" value="XM_005642694.1"/>
</dbReference>
<proteinExistence type="predicted"/>
<feature type="compositionally biased region" description="Polar residues" evidence="1">
    <location>
        <begin position="48"/>
        <end position="63"/>
    </location>
</feature>